<gene>
    <name evidence="1" type="ORF">SDC9_70925</name>
</gene>
<dbReference type="AlphaFoldDB" id="A0A644YD35"/>
<accession>A0A644YD35</accession>
<dbReference type="EMBL" id="VSSQ01004264">
    <property type="protein sequence ID" value="MPM24443.1"/>
    <property type="molecule type" value="Genomic_DNA"/>
</dbReference>
<name>A0A644YD35_9ZZZZ</name>
<comment type="caution">
    <text evidence="1">The sequence shown here is derived from an EMBL/GenBank/DDBJ whole genome shotgun (WGS) entry which is preliminary data.</text>
</comment>
<organism evidence="1">
    <name type="scientific">bioreactor metagenome</name>
    <dbReference type="NCBI Taxonomy" id="1076179"/>
    <lineage>
        <taxon>unclassified sequences</taxon>
        <taxon>metagenomes</taxon>
        <taxon>ecological metagenomes</taxon>
    </lineage>
</organism>
<protein>
    <submittedName>
        <fullName evidence="1">Uncharacterized protein</fullName>
    </submittedName>
</protein>
<reference evidence="1" key="1">
    <citation type="submission" date="2019-08" db="EMBL/GenBank/DDBJ databases">
        <authorList>
            <person name="Kucharzyk K."/>
            <person name="Murdoch R.W."/>
            <person name="Higgins S."/>
            <person name="Loffler F."/>
        </authorList>
    </citation>
    <scope>NUCLEOTIDE SEQUENCE</scope>
</reference>
<sequence>MRNATKVPKYSFDPIGHYNTRDKLMYENFKTLYEHFPKGKYYGHFGTHHAFQEETGGIKFFASHLNKDDQFKNKIYSINTLYTEGVIARGGGIGVQKGQFKSVRSELNKILESTYSDYKVKLINLEKKKSPFLNNLDLKYFDEADVWEKQGVLTDYFQSVIIINKPTPQNPYVEELMTN</sequence>
<proteinExistence type="predicted"/>
<evidence type="ECO:0000313" key="1">
    <source>
        <dbReference type="EMBL" id="MPM24443.1"/>
    </source>
</evidence>